<proteinExistence type="predicted"/>
<reference evidence="1 2" key="1">
    <citation type="submission" date="2021-01" db="EMBL/GenBank/DDBJ databases">
        <title>Genome Sequence and Methylation Pattern of Haloterrigena salifodinae BOL5-1, An Extremely Halophilic Archaeon from a Bolivian Salt Mine.</title>
        <authorList>
            <person name="DasSarma P."/>
            <person name="Anton B.P."/>
            <person name="DasSarma S.L."/>
            <person name="von Ehrenheim H.A.L."/>
            <person name="Martinez F.L."/>
            <person name="Guzman D."/>
            <person name="Roberts R.J."/>
            <person name="DasSarma S."/>
        </authorList>
    </citation>
    <scope>NUCLEOTIDE SEQUENCE [LARGE SCALE GENOMIC DNA]</scope>
    <source>
        <strain evidence="1 2">BOL5-1</strain>
    </source>
</reference>
<dbReference type="EMBL" id="CP069188">
    <property type="protein sequence ID" value="QRV16408.1"/>
    <property type="molecule type" value="Genomic_DNA"/>
</dbReference>
<evidence type="ECO:0000313" key="1">
    <source>
        <dbReference type="EMBL" id="QRV16408.1"/>
    </source>
</evidence>
<sequence>MNVFGEFVGLVDRTVTDGTGIVIERDALGDAGRGLDRLVAVRTRATVGRDSGHVRG</sequence>
<protein>
    <submittedName>
        <fullName evidence="1">Uncharacterized protein</fullName>
    </submittedName>
</protein>
<name>A0A8T8E3U3_9EURY</name>
<dbReference type="GeneID" id="62874627"/>
<dbReference type="KEGG" id="hsal:JMJ58_05845"/>
<organism evidence="1 2">
    <name type="scientific">Haloterrigena salifodinae</name>
    <dbReference type="NCBI Taxonomy" id="2675099"/>
    <lineage>
        <taxon>Archaea</taxon>
        <taxon>Methanobacteriati</taxon>
        <taxon>Methanobacteriota</taxon>
        <taxon>Stenosarchaea group</taxon>
        <taxon>Halobacteria</taxon>
        <taxon>Halobacteriales</taxon>
        <taxon>Natrialbaceae</taxon>
        <taxon>Haloterrigena</taxon>
    </lineage>
</organism>
<dbReference type="Proteomes" id="UP000637819">
    <property type="component" value="Chromosome"/>
</dbReference>
<dbReference type="AlphaFoldDB" id="A0A8T8E3U3"/>
<accession>A0A8T8E3U3</accession>
<evidence type="ECO:0000313" key="2">
    <source>
        <dbReference type="Proteomes" id="UP000637819"/>
    </source>
</evidence>
<dbReference type="RefSeq" id="WP_204748696.1">
    <property type="nucleotide sequence ID" value="NZ_CP069188.1"/>
</dbReference>
<keyword evidence="2" id="KW-1185">Reference proteome</keyword>
<gene>
    <name evidence="1" type="ORF">JMJ58_05845</name>
</gene>